<keyword evidence="2" id="KW-1185">Reference proteome</keyword>
<accession>A0AA35L8N8</accession>
<reference evidence="1" key="1">
    <citation type="submission" date="2022-12" db="EMBL/GenBank/DDBJ databases">
        <authorList>
            <person name="Alioto T."/>
            <person name="Alioto T."/>
            <person name="Gomez Garrido J."/>
        </authorList>
    </citation>
    <scope>NUCLEOTIDE SEQUENCE</scope>
</reference>
<evidence type="ECO:0000313" key="1">
    <source>
        <dbReference type="EMBL" id="CAI5791099.1"/>
    </source>
</evidence>
<evidence type="ECO:0000313" key="2">
    <source>
        <dbReference type="Proteomes" id="UP001178461"/>
    </source>
</evidence>
<organism evidence="1 2">
    <name type="scientific">Podarcis lilfordi</name>
    <name type="common">Lilford's wall lizard</name>
    <dbReference type="NCBI Taxonomy" id="74358"/>
    <lineage>
        <taxon>Eukaryota</taxon>
        <taxon>Metazoa</taxon>
        <taxon>Chordata</taxon>
        <taxon>Craniata</taxon>
        <taxon>Vertebrata</taxon>
        <taxon>Euteleostomi</taxon>
        <taxon>Lepidosauria</taxon>
        <taxon>Squamata</taxon>
        <taxon>Bifurcata</taxon>
        <taxon>Unidentata</taxon>
        <taxon>Episquamata</taxon>
        <taxon>Laterata</taxon>
        <taxon>Lacertibaenia</taxon>
        <taxon>Lacertidae</taxon>
        <taxon>Podarcis</taxon>
    </lineage>
</organism>
<dbReference type="Proteomes" id="UP001178461">
    <property type="component" value="Chromosome 13"/>
</dbReference>
<protein>
    <submittedName>
        <fullName evidence="1">Uncharacterized protein</fullName>
    </submittedName>
</protein>
<dbReference type="EMBL" id="OX395138">
    <property type="protein sequence ID" value="CAI5791099.1"/>
    <property type="molecule type" value="Genomic_DNA"/>
</dbReference>
<sequence>MTASYESGLLTKAIAKYQFSLTAEYGGKRVNTEQENWNEATEIEESLYVTLQPNEKISNVGGAQQVFTHFPHSPPREAAATYYKSFCANTESSTMPEIVPKNKAPGVDFCGVDEYYYIVRSDLGCYMRSTNFHEGKDLEVFSLHSSCQGGDHYLAHEDDLFYIIKGDNYRRVSNMNKDLGAVVYSLHPNCRGGDHYLSAFGSFYIIFQKRGVYRRVSNMHEDTDAVEYTLHPTCKGGLYYWGIKNYYYFVKPHDEWGVQYYRCTNFHENLDAETYSFHSDVVNMLPGGMAITYGPAYGRWEPIKTISNESSTPIVWNKKITKKVGYNKQKMTNVEHNWKVSMTASYQSGALTEAIAKYQFSLTAEYGGKRVNTEQENWNEATEIEEAISVTVQPNEKMYIWQFEMGLGKEEVLFCRDIKFTSDSTPPTDIPLPPSDK</sequence>
<name>A0AA35L8N8_9SAUR</name>
<gene>
    <name evidence="1" type="ORF">PODLI_1B015645</name>
</gene>
<proteinExistence type="predicted"/>
<dbReference type="AlphaFoldDB" id="A0AA35L8N8"/>